<dbReference type="AlphaFoldDB" id="A0A1I7RL03"/>
<dbReference type="WBParaSite" id="BXY_0138800.1">
    <property type="protein sequence ID" value="BXY_0138800.1"/>
    <property type="gene ID" value="BXY_0138800"/>
</dbReference>
<evidence type="ECO:0000313" key="3">
    <source>
        <dbReference type="Proteomes" id="UP000659654"/>
    </source>
</evidence>
<reference evidence="4" key="1">
    <citation type="submission" date="2016-11" db="UniProtKB">
        <authorList>
            <consortium name="WormBaseParasite"/>
        </authorList>
    </citation>
    <scope>IDENTIFICATION</scope>
</reference>
<sequence length="77" mass="8542">MAGNLSRNGVLSRVIHTQIKYDIRHSEGLGFTPRSSYLDIEQRPYARNMDPQGYEEDASGYLCDTEQLAPPEAASGP</sequence>
<dbReference type="EMBL" id="CAJFDI010000001">
    <property type="protein sequence ID" value="CAD5208993.1"/>
    <property type="molecule type" value="Genomic_DNA"/>
</dbReference>
<name>A0A1I7RL03_BURXY</name>
<reference evidence="1" key="2">
    <citation type="submission" date="2020-09" db="EMBL/GenBank/DDBJ databases">
        <authorList>
            <person name="Kikuchi T."/>
        </authorList>
    </citation>
    <scope>NUCLEOTIDE SEQUENCE</scope>
    <source>
        <strain evidence="1">Ka4C1</strain>
    </source>
</reference>
<accession>A0A1I7RL03</accession>
<organism evidence="2 4">
    <name type="scientific">Bursaphelenchus xylophilus</name>
    <name type="common">Pinewood nematode worm</name>
    <name type="synonym">Aphelenchoides xylophilus</name>
    <dbReference type="NCBI Taxonomy" id="6326"/>
    <lineage>
        <taxon>Eukaryota</taxon>
        <taxon>Metazoa</taxon>
        <taxon>Ecdysozoa</taxon>
        <taxon>Nematoda</taxon>
        <taxon>Chromadorea</taxon>
        <taxon>Rhabditida</taxon>
        <taxon>Tylenchina</taxon>
        <taxon>Tylenchomorpha</taxon>
        <taxon>Aphelenchoidea</taxon>
        <taxon>Aphelenchoididae</taxon>
        <taxon>Bursaphelenchus</taxon>
    </lineage>
</organism>
<gene>
    <name evidence="1" type="ORF">BXYJ_LOCUS1220</name>
</gene>
<keyword evidence="3" id="KW-1185">Reference proteome</keyword>
<evidence type="ECO:0000313" key="4">
    <source>
        <dbReference type="WBParaSite" id="BXY_0138800.1"/>
    </source>
</evidence>
<dbReference type="Proteomes" id="UP000582659">
    <property type="component" value="Unassembled WGS sequence"/>
</dbReference>
<proteinExistence type="predicted"/>
<evidence type="ECO:0000313" key="2">
    <source>
        <dbReference type="Proteomes" id="UP000095284"/>
    </source>
</evidence>
<protein>
    <submittedName>
        <fullName evidence="1">(pine wood nematode) hypothetical protein</fullName>
    </submittedName>
</protein>
<dbReference type="Proteomes" id="UP000095284">
    <property type="component" value="Unplaced"/>
</dbReference>
<dbReference type="Proteomes" id="UP000659654">
    <property type="component" value="Unassembled WGS sequence"/>
</dbReference>
<dbReference type="EMBL" id="CAJFCV020000001">
    <property type="protein sequence ID" value="CAG9083640.1"/>
    <property type="molecule type" value="Genomic_DNA"/>
</dbReference>
<evidence type="ECO:0000313" key="1">
    <source>
        <dbReference type="EMBL" id="CAD5208993.1"/>
    </source>
</evidence>